<gene>
    <name evidence="1" type="ORF">ISS99_15865</name>
</gene>
<protein>
    <submittedName>
        <fullName evidence="1">Uncharacterized protein</fullName>
    </submittedName>
</protein>
<dbReference type="EMBL" id="JADIKF010000039">
    <property type="protein sequence ID" value="MBM7131001.1"/>
    <property type="molecule type" value="Genomic_DNA"/>
</dbReference>
<proteinExistence type="predicted"/>
<name>A0ABS2KIK4_9GAMM</name>
<reference evidence="1" key="1">
    <citation type="submission" date="2020-10" db="EMBL/GenBank/DDBJ databases">
        <title>Phylogeny of dyella-like bacteria.</title>
        <authorList>
            <person name="Fu J."/>
        </authorList>
    </citation>
    <scope>NUCLEOTIDE SEQUENCE</scope>
    <source>
        <strain evidence="1">DHON07</strain>
    </source>
</reference>
<sequence length="281" mass="31299">MPRGLNGELLFPKSSCKKCQDMISDIETPILKSGWLSDPRLVMGLRSYKPKKQATHVKMTFFDARDRKFTEYVPKEKAVALISMPGLIAPRYLTNELPLKATDGMELDSTNDAFVYRGAVEEAAAAHSEKLTEAIRSLCKIYGAAKIDLSARITPQPLIQFLCKIAHGFHVWERGLFPLEESPAIALLKSERTDYSNWVGSKSVSSGQEQNAAMHEMSIEDVTTKSGLRCVVVNIALFNSLGPKFAYQVITRAPGWREQIVEAPNEPRRTGEIHLTTDLST</sequence>
<dbReference type="RefSeq" id="WP_204632541.1">
    <property type="nucleotide sequence ID" value="NZ_BSOC01000002.1"/>
</dbReference>
<organism evidence="1 2">
    <name type="scientific">Dyella mobilis</name>
    <dbReference type="NCBI Taxonomy" id="1849582"/>
    <lineage>
        <taxon>Bacteria</taxon>
        <taxon>Pseudomonadati</taxon>
        <taxon>Pseudomonadota</taxon>
        <taxon>Gammaproteobacteria</taxon>
        <taxon>Lysobacterales</taxon>
        <taxon>Rhodanobacteraceae</taxon>
        <taxon>Dyella</taxon>
    </lineage>
</organism>
<accession>A0ABS2KIK4</accession>
<keyword evidence="2" id="KW-1185">Reference proteome</keyword>
<dbReference type="Proteomes" id="UP001430193">
    <property type="component" value="Unassembled WGS sequence"/>
</dbReference>
<comment type="caution">
    <text evidence="1">The sequence shown here is derived from an EMBL/GenBank/DDBJ whole genome shotgun (WGS) entry which is preliminary data.</text>
</comment>
<evidence type="ECO:0000313" key="1">
    <source>
        <dbReference type="EMBL" id="MBM7131001.1"/>
    </source>
</evidence>
<evidence type="ECO:0000313" key="2">
    <source>
        <dbReference type="Proteomes" id="UP001430193"/>
    </source>
</evidence>